<dbReference type="EMBL" id="QICN01000010">
    <property type="protein sequence ID" value="PXV65201.1"/>
    <property type="molecule type" value="Genomic_DNA"/>
</dbReference>
<evidence type="ECO:0000313" key="3">
    <source>
        <dbReference type="Proteomes" id="UP000248330"/>
    </source>
</evidence>
<feature type="transmembrane region" description="Helical" evidence="1">
    <location>
        <begin position="136"/>
        <end position="162"/>
    </location>
</feature>
<sequence>MDPIVIVLLWLAVVALVALGIAGAVLPALPGVPMVFAGLWLGAWIDGYARIGTGTLIVLGVLTALSLLIDFVASALGAKRVGASPKAVTGAVLGSLVGLFFGLPGIILGPFIGAVLGELATQRNFDQATRVGIATWMGLLFGTIAKLVTSLVMVGIFVFAYFF</sequence>
<keyword evidence="3" id="KW-1185">Reference proteome</keyword>
<feature type="transmembrane region" description="Helical" evidence="1">
    <location>
        <begin position="88"/>
        <end position="116"/>
    </location>
</feature>
<name>A0A318E2D2_9GAMM</name>
<evidence type="ECO:0000256" key="1">
    <source>
        <dbReference type="SAM" id="Phobius"/>
    </source>
</evidence>
<protein>
    <recommendedName>
        <fullName evidence="4">DUF456 domain-containing protein</fullName>
    </recommendedName>
</protein>
<keyword evidence="1" id="KW-1133">Transmembrane helix</keyword>
<dbReference type="Pfam" id="PF04306">
    <property type="entry name" value="DUF456"/>
    <property type="match status" value="1"/>
</dbReference>
<dbReference type="InterPro" id="IPR007403">
    <property type="entry name" value="DUF456"/>
</dbReference>
<evidence type="ECO:0000313" key="2">
    <source>
        <dbReference type="EMBL" id="PXV65201.1"/>
    </source>
</evidence>
<reference evidence="2 3" key="1">
    <citation type="submission" date="2018-04" db="EMBL/GenBank/DDBJ databases">
        <title>Genomic Encyclopedia of Type Strains, Phase IV (KMG-IV): sequencing the most valuable type-strain genomes for metagenomic binning, comparative biology and taxonomic classification.</title>
        <authorList>
            <person name="Goeker M."/>
        </authorList>
    </citation>
    <scope>NUCLEOTIDE SEQUENCE [LARGE SCALE GENOMIC DNA]</scope>
    <source>
        <strain evidence="2 3">DSM 104150</strain>
    </source>
</reference>
<dbReference type="OrthoDB" id="9808460at2"/>
<dbReference type="PANTHER" id="PTHR39165">
    <property type="entry name" value="IG HYPOTHETICAL 17883"/>
    <property type="match status" value="1"/>
</dbReference>
<accession>A0A318E2D2</accession>
<feature type="transmembrane region" description="Helical" evidence="1">
    <location>
        <begin position="51"/>
        <end position="76"/>
    </location>
</feature>
<evidence type="ECO:0008006" key="4">
    <source>
        <dbReference type="Google" id="ProtNLM"/>
    </source>
</evidence>
<dbReference type="PANTHER" id="PTHR39165:SF1">
    <property type="entry name" value="DUF456 DOMAIN-CONTAINING PROTEIN"/>
    <property type="match status" value="1"/>
</dbReference>
<keyword evidence="1" id="KW-0812">Transmembrane</keyword>
<keyword evidence="1" id="KW-0472">Membrane</keyword>
<gene>
    <name evidence="2" type="ORF">C8D93_11019</name>
</gene>
<organism evidence="2 3">
    <name type="scientific">Sinimarinibacterium flocculans</name>
    <dbReference type="NCBI Taxonomy" id="985250"/>
    <lineage>
        <taxon>Bacteria</taxon>
        <taxon>Pseudomonadati</taxon>
        <taxon>Pseudomonadota</taxon>
        <taxon>Gammaproteobacteria</taxon>
        <taxon>Nevskiales</taxon>
        <taxon>Nevskiaceae</taxon>
        <taxon>Sinimarinibacterium</taxon>
    </lineage>
</organism>
<dbReference type="Proteomes" id="UP000248330">
    <property type="component" value="Unassembled WGS sequence"/>
</dbReference>
<dbReference type="RefSeq" id="WP_110266245.1">
    <property type="nucleotide sequence ID" value="NZ_CAWNXA010000010.1"/>
</dbReference>
<proteinExistence type="predicted"/>
<dbReference type="AlphaFoldDB" id="A0A318E2D2"/>
<comment type="caution">
    <text evidence="2">The sequence shown here is derived from an EMBL/GenBank/DDBJ whole genome shotgun (WGS) entry which is preliminary data.</text>
</comment>